<evidence type="ECO:0000259" key="8">
    <source>
        <dbReference type="PROSITE" id="PS50850"/>
    </source>
</evidence>
<evidence type="ECO:0000256" key="5">
    <source>
        <dbReference type="ARBA" id="ARBA00023136"/>
    </source>
</evidence>
<feature type="transmembrane region" description="Helical" evidence="7">
    <location>
        <begin position="281"/>
        <end position="300"/>
    </location>
</feature>
<feature type="domain" description="Major facilitator superfamily (MFS) profile" evidence="8">
    <location>
        <begin position="7"/>
        <end position="431"/>
    </location>
</feature>
<dbReference type="PANTHER" id="PTHR23504:SF95">
    <property type="entry name" value="MAJOR FACILITATOR SUPERFAMILY PROTEIN"/>
    <property type="match status" value="1"/>
</dbReference>
<feature type="compositionally biased region" description="Low complexity" evidence="6">
    <location>
        <begin position="456"/>
        <end position="467"/>
    </location>
</feature>
<dbReference type="Proteomes" id="UP001472677">
    <property type="component" value="Unassembled WGS sequence"/>
</dbReference>
<dbReference type="InterPro" id="IPR036259">
    <property type="entry name" value="MFS_trans_sf"/>
</dbReference>
<dbReference type="InterPro" id="IPR011701">
    <property type="entry name" value="MFS"/>
</dbReference>
<feature type="transmembrane region" description="Helical" evidence="7">
    <location>
        <begin position="312"/>
        <end position="331"/>
    </location>
</feature>
<organism evidence="9 10">
    <name type="scientific">Hibiscus sabdariffa</name>
    <name type="common">roselle</name>
    <dbReference type="NCBI Taxonomy" id="183260"/>
    <lineage>
        <taxon>Eukaryota</taxon>
        <taxon>Viridiplantae</taxon>
        <taxon>Streptophyta</taxon>
        <taxon>Embryophyta</taxon>
        <taxon>Tracheophyta</taxon>
        <taxon>Spermatophyta</taxon>
        <taxon>Magnoliopsida</taxon>
        <taxon>eudicotyledons</taxon>
        <taxon>Gunneridae</taxon>
        <taxon>Pentapetalae</taxon>
        <taxon>rosids</taxon>
        <taxon>malvids</taxon>
        <taxon>Malvales</taxon>
        <taxon>Malvaceae</taxon>
        <taxon>Malvoideae</taxon>
        <taxon>Hibiscus</taxon>
    </lineage>
</organism>
<feature type="transmembrane region" description="Helical" evidence="7">
    <location>
        <begin position="7"/>
        <end position="26"/>
    </location>
</feature>
<evidence type="ECO:0000256" key="3">
    <source>
        <dbReference type="ARBA" id="ARBA00022692"/>
    </source>
</evidence>
<feature type="compositionally biased region" description="Polar residues" evidence="6">
    <location>
        <begin position="470"/>
        <end position="480"/>
    </location>
</feature>
<keyword evidence="4 7" id="KW-1133">Transmembrane helix</keyword>
<accession>A0ABR2CGL4</accession>
<gene>
    <name evidence="9" type="ORF">V6N12_011918</name>
</gene>
<evidence type="ECO:0000256" key="1">
    <source>
        <dbReference type="ARBA" id="ARBA00004141"/>
    </source>
</evidence>
<feature type="transmembrane region" description="Helical" evidence="7">
    <location>
        <begin position="143"/>
        <end position="164"/>
    </location>
</feature>
<comment type="caution">
    <text evidence="9">The sequence shown here is derived from an EMBL/GenBank/DDBJ whole genome shotgun (WGS) entry which is preliminary data.</text>
</comment>
<protein>
    <recommendedName>
        <fullName evidence="8">Major facilitator superfamily (MFS) profile domain-containing protein</fullName>
    </recommendedName>
</protein>
<dbReference type="Gene3D" id="1.20.1250.20">
    <property type="entry name" value="MFS general substrate transporter like domains"/>
    <property type="match status" value="1"/>
</dbReference>
<reference evidence="9 10" key="1">
    <citation type="journal article" date="2024" name="G3 (Bethesda)">
        <title>Genome assembly of Hibiscus sabdariffa L. provides insights into metabolisms of medicinal natural products.</title>
        <authorList>
            <person name="Kim T."/>
        </authorList>
    </citation>
    <scope>NUCLEOTIDE SEQUENCE [LARGE SCALE GENOMIC DNA]</scope>
    <source>
        <strain evidence="9">TK-2024</strain>
        <tissue evidence="9">Old leaves</tissue>
    </source>
</reference>
<keyword evidence="10" id="KW-1185">Reference proteome</keyword>
<evidence type="ECO:0000313" key="10">
    <source>
        <dbReference type="Proteomes" id="UP001472677"/>
    </source>
</evidence>
<feature type="transmembrane region" description="Helical" evidence="7">
    <location>
        <begin position="170"/>
        <end position="189"/>
    </location>
</feature>
<comment type="subcellular location">
    <subcellularLocation>
        <location evidence="1">Membrane</location>
        <topology evidence="1">Multi-pass membrane protein</topology>
    </subcellularLocation>
</comment>
<feature type="transmembrane region" description="Helical" evidence="7">
    <location>
        <begin position="46"/>
        <end position="69"/>
    </location>
</feature>
<evidence type="ECO:0000313" key="9">
    <source>
        <dbReference type="EMBL" id="KAK8518672.1"/>
    </source>
</evidence>
<dbReference type="PROSITE" id="PS50850">
    <property type="entry name" value="MFS"/>
    <property type="match status" value="1"/>
</dbReference>
<evidence type="ECO:0000256" key="2">
    <source>
        <dbReference type="ARBA" id="ARBA00022448"/>
    </source>
</evidence>
<dbReference type="SUPFAM" id="SSF103473">
    <property type="entry name" value="MFS general substrate transporter"/>
    <property type="match status" value="1"/>
</dbReference>
<dbReference type="EMBL" id="JBBPBM010000052">
    <property type="protein sequence ID" value="KAK8518672.1"/>
    <property type="molecule type" value="Genomic_DNA"/>
</dbReference>
<evidence type="ECO:0000256" key="7">
    <source>
        <dbReference type="SAM" id="Phobius"/>
    </source>
</evidence>
<keyword evidence="3 7" id="KW-0812">Transmembrane</keyword>
<feature type="transmembrane region" description="Helical" evidence="7">
    <location>
        <begin position="378"/>
        <end position="396"/>
    </location>
</feature>
<sequence>MEKKLKALSHLYVTVFMSSFASFIVVPAITDVTMFALCPGTDECSVAIYVSGIQQAVIGIGTALMMPLIGNLSDQYGRKSLLTLPMALSIIPSAVLACSRTTNFFYAYYALRTLTAMICEGSINCLALAYLADNVTDSQRATAFGILSGISSGAYVCATLAARFISAGSIFQVATLVSMLALVYMRIFLEESIPDRDDSMTQPILKESEDAIQKDGNVVPRKMPAFKRIPSLRDIICLLRSSPSFTQAAVVAFLYSFAEGGMLASSMYYLKARFHFNKNQFADLLLIAGIIGTASQLFIMPLLVSPIGDGRLLSIGLFFSCVNNIIYSLAWSPWVPYASTALSVVMVYASPSLRSIVSKQVGPAEQGKAQGCISGVSSLANIIAPLIFSHLTALFLSEEAPFHFPGFSLLCVAITLAIAFITSLTIGNAPSNSSDKNSSSCMEAYHNIIVQLHKSSGPEAFSPSSEEASLRSTPSIYCKN</sequence>
<proteinExistence type="predicted"/>
<dbReference type="Pfam" id="PF07690">
    <property type="entry name" value="MFS_1"/>
    <property type="match status" value="1"/>
</dbReference>
<keyword evidence="5 7" id="KW-0472">Membrane</keyword>
<feature type="transmembrane region" description="Helical" evidence="7">
    <location>
        <begin position="108"/>
        <end position="131"/>
    </location>
</feature>
<feature type="transmembrane region" description="Helical" evidence="7">
    <location>
        <begin position="402"/>
        <end position="426"/>
    </location>
</feature>
<feature type="region of interest" description="Disordered" evidence="6">
    <location>
        <begin position="456"/>
        <end position="480"/>
    </location>
</feature>
<evidence type="ECO:0000256" key="6">
    <source>
        <dbReference type="SAM" id="MobiDB-lite"/>
    </source>
</evidence>
<feature type="transmembrane region" description="Helical" evidence="7">
    <location>
        <begin position="248"/>
        <end position="269"/>
    </location>
</feature>
<evidence type="ECO:0000256" key="4">
    <source>
        <dbReference type="ARBA" id="ARBA00022989"/>
    </source>
</evidence>
<name>A0ABR2CGL4_9ROSI</name>
<keyword evidence="2" id="KW-0813">Transport</keyword>
<feature type="transmembrane region" description="Helical" evidence="7">
    <location>
        <begin position="337"/>
        <end position="357"/>
    </location>
</feature>
<dbReference type="CDD" id="cd17330">
    <property type="entry name" value="MFS_SLC46_TetA_like"/>
    <property type="match status" value="1"/>
</dbReference>
<dbReference type="PANTHER" id="PTHR23504">
    <property type="entry name" value="MAJOR FACILITATOR SUPERFAMILY DOMAIN-CONTAINING PROTEIN 10"/>
    <property type="match status" value="1"/>
</dbReference>
<feature type="transmembrane region" description="Helical" evidence="7">
    <location>
        <begin position="81"/>
        <end position="102"/>
    </location>
</feature>
<dbReference type="InterPro" id="IPR020846">
    <property type="entry name" value="MFS_dom"/>
</dbReference>